<gene>
    <name evidence="7" type="ORF">SAMN03080599_00030</name>
</gene>
<dbReference type="InterPro" id="IPR008141">
    <property type="entry name" value="Ala_DH"/>
</dbReference>
<evidence type="ECO:0000259" key="5">
    <source>
        <dbReference type="SMART" id="SM01002"/>
    </source>
</evidence>
<dbReference type="STRING" id="1120920.SAMN03080599_00030"/>
<evidence type="ECO:0000256" key="4">
    <source>
        <dbReference type="ARBA" id="ARBA00023002"/>
    </source>
</evidence>
<name>A0A1G5RPU6_9FIRM</name>
<dbReference type="SMART" id="SM01002">
    <property type="entry name" value="AlaDh_PNT_C"/>
    <property type="match status" value="1"/>
</dbReference>
<keyword evidence="4" id="KW-0560">Oxidoreductase</keyword>
<keyword evidence="8" id="KW-1185">Reference proteome</keyword>
<dbReference type="Gene3D" id="3.40.50.720">
    <property type="entry name" value="NAD(P)-binding Rossmann-like Domain"/>
    <property type="match status" value="2"/>
</dbReference>
<dbReference type="CDD" id="cd05305">
    <property type="entry name" value="L-AlaDH"/>
    <property type="match status" value="1"/>
</dbReference>
<comment type="pathway">
    <text evidence="1">Amino-acid degradation; L-alanine degradation via dehydrogenase pathway; NH(3) and pyruvate from L-alanine: step 1/1.</text>
</comment>
<dbReference type="OrthoDB" id="9804592at2"/>
<proteinExistence type="inferred from homology"/>
<comment type="similarity">
    <text evidence="2">Belongs to the AlaDH/PNT family.</text>
</comment>
<organism evidence="7 8">
    <name type="scientific">Acidaminobacter hydrogenoformans DSM 2784</name>
    <dbReference type="NCBI Taxonomy" id="1120920"/>
    <lineage>
        <taxon>Bacteria</taxon>
        <taxon>Bacillati</taxon>
        <taxon>Bacillota</taxon>
        <taxon>Clostridia</taxon>
        <taxon>Peptostreptococcales</taxon>
        <taxon>Acidaminobacteraceae</taxon>
        <taxon>Acidaminobacter</taxon>
    </lineage>
</organism>
<accession>A0A1G5RPU6</accession>
<dbReference type="GO" id="GO:0042853">
    <property type="term" value="P:L-alanine catabolic process"/>
    <property type="evidence" value="ECO:0007669"/>
    <property type="project" value="InterPro"/>
</dbReference>
<evidence type="ECO:0000259" key="6">
    <source>
        <dbReference type="SMART" id="SM01003"/>
    </source>
</evidence>
<dbReference type="SUPFAM" id="SSF51735">
    <property type="entry name" value="NAD(P)-binding Rossmann-fold domains"/>
    <property type="match status" value="1"/>
</dbReference>
<dbReference type="InterPro" id="IPR036291">
    <property type="entry name" value="NAD(P)-bd_dom_sf"/>
</dbReference>
<evidence type="ECO:0000256" key="1">
    <source>
        <dbReference type="ARBA" id="ARBA00005206"/>
    </source>
</evidence>
<protein>
    <recommendedName>
        <fullName evidence="3">alanine dehydrogenase</fullName>
        <ecNumber evidence="3">1.4.1.1</ecNumber>
    </recommendedName>
</protein>
<dbReference type="SMART" id="SM01003">
    <property type="entry name" value="AlaDh_PNT_N"/>
    <property type="match status" value="1"/>
</dbReference>
<dbReference type="InterPro" id="IPR007886">
    <property type="entry name" value="AlaDH/PNT_N"/>
</dbReference>
<evidence type="ECO:0000256" key="3">
    <source>
        <dbReference type="ARBA" id="ARBA00012897"/>
    </source>
</evidence>
<dbReference type="PANTHER" id="PTHR42795:SF1">
    <property type="entry name" value="ALANINE DEHYDROGENASE"/>
    <property type="match status" value="1"/>
</dbReference>
<dbReference type="GO" id="GO:0000286">
    <property type="term" value="F:alanine dehydrogenase activity"/>
    <property type="evidence" value="ECO:0007669"/>
    <property type="project" value="UniProtKB-EC"/>
</dbReference>
<evidence type="ECO:0000256" key="2">
    <source>
        <dbReference type="ARBA" id="ARBA00005689"/>
    </source>
</evidence>
<dbReference type="AlphaFoldDB" id="A0A1G5RPU6"/>
<dbReference type="GO" id="GO:0005886">
    <property type="term" value="C:plasma membrane"/>
    <property type="evidence" value="ECO:0007669"/>
    <property type="project" value="TreeGrafter"/>
</dbReference>
<evidence type="ECO:0000313" key="7">
    <source>
        <dbReference type="EMBL" id="SCZ76024.1"/>
    </source>
</evidence>
<dbReference type="Proteomes" id="UP000199208">
    <property type="component" value="Unassembled WGS sequence"/>
</dbReference>
<dbReference type="Pfam" id="PF05222">
    <property type="entry name" value="AlaDh_PNT_N"/>
    <property type="match status" value="1"/>
</dbReference>
<dbReference type="InterPro" id="IPR007698">
    <property type="entry name" value="AlaDH/PNT_NAD(H)-bd"/>
</dbReference>
<dbReference type="RefSeq" id="WP_092588865.1">
    <property type="nucleotide sequence ID" value="NZ_FMWL01000001.1"/>
</dbReference>
<dbReference type="PANTHER" id="PTHR42795">
    <property type="entry name" value="ALANINE DEHYDROGENASE"/>
    <property type="match status" value="1"/>
</dbReference>
<sequence>MIIGIPKEIKKNECRVAATPSAAAALIKRGHTVLVEPQAGLGSGYPDEAYVRAGAQITPREALYKRCDMLYKVKEIEASEYELLHEDQIVFTYLHSNAHSEMTEVLLDRGITGICYEDVDDENGDYPMLAPMSILAGKGGFLAALHFSQSVHGGRGLLLNRIVGVATPDVTIIGCGWSGVGAAELAAAFGNRVTMLDINKKAMDKAREKLPVNVEFLFSNRENLETCLKRTDVLINCILWPKTRQDHLVNREELKLMKRGALIVDVACDEAGAIETCRSTSHDDPVYVEEGVLHYAVDNIPSGFAETASQMLSECTLPYALEIANRGVVEALRRDPHLRRGLTTYKGQLTLVETADKHGIPYVDPLEAIERS</sequence>
<evidence type="ECO:0000313" key="8">
    <source>
        <dbReference type="Proteomes" id="UP000199208"/>
    </source>
</evidence>
<reference evidence="7 8" key="1">
    <citation type="submission" date="2016-10" db="EMBL/GenBank/DDBJ databases">
        <authorList>
            <person name="de Groot N.N."/>
        </authorList>
    </citation>
    <scope>NUCLEOTIDE SEQUENCE [LARGE SCALE GENOMIC DNA]</scope>
    <source>
        <strain evidence="7 8">DSM 2784</strain>
    </source>
</reference>
<feature type="domain" description="Alanine dehydrogenase/pyridine nucleotide transhydrogenase NAD(H)-binding" evidence="5">
    <location>
        <begin position="148"/>
        <end position="296"/>
    </location>
</feature>
<dbReference type="EC" id="1.4.1.1" evidence="3"/>
<dbReference type="EMBL" id="FMWL01000001">
    <property type="protein sequence ID" value="SCZ76024.1"/>
    <property type="molecule type" value="Genomic_DNA"/>
</dbReference>
<dbReference type="SUPFAM" id="SSF52283">
    <property type="entry name" value="Formate/glycerate dehydrogenase catalytic domain-like"/>
    <property type="match status" value="1"/>
</dbReference>
<dbReference type="Pfam" id="PF01262">
    <property type="entry name" value="AlaDh_PNT_C"/>
    <property type="match status" value="1"/>
</dbReference>
<feature type="domain" description="Alanine dehydrogenase/pyridine nucleotide transhydrogenase N-terminal" evidence="6">
    <location>
        <begin position="4"/>
        <end position="136"/>
    </location>
</feature>